<proteinExistence type="predicted"/>
<dbReference type="Pfam" id="PF20958">
    <property type="entry name" value="GxGYxYP_N_3rd"/>
    <property type="match status" value="1"/>
</dbReference>
<dbReference type="EMBL" id="CP021023">
    <property type="protein sequence ID" value="ARN55768.1"/>
    <property type="molecule type" value="Genomic_DNA"/>
</dbReference>
<dbReference type="Pfam" id="PF14323">
    <property type="entry name" value="GxGYxYP_C"/>
    <property type="match status" value="1"/>
</dbReference>
<sequence>MNSVIRKTAFVNLLILFTCGLVFADKAVDNRWWPVQKAPKKILKTSLAEASPTYPEAENYIIKYSPVHMMLQSLSGLTAKAVNEGSFDEMVWIDLLPNWRHQDDYRYWYKKALQRLEVKVKGHYTPFELLEYLKDKGVYKGYVLYSIDQSEGPFVGSRPWMDSSANAATVAAGILDGVLISEELEPRAKKLGLKKLLDVRGKDESWAFLEYKERLNRNYALAQDPKMPRQRALAIANKMMVFYEMDEPADSVYEWLNPLSSIIGYNGTHEGQFIEQLSRYGHILPASNWCMNLPILSAETEDCEPVKFEAMDLAEFKKNYDPASNAVSFIMSDGDNVQWLMGDFCFNKFYWASPDHGDFPFGWGLPFAGLDQVCTETMQYLKETQPKDCTLNLHAGGYYMPDVFGVRYSDKERIALLRKHAKRLNYYMKRNNSRTLQFICDDIDGKNAMEAYKVFAEEIEQLAGIFVLQYAPYTAEEGKIMWVRSSSGVQIPVINCKYTIWANYNQPDGGTPSEVAQMINKDADKMCDSDDPYFAWTIIHAWSGFKKANGEIKSTAFEADGSWAGVTPTKWCVDELDRDVNVVSPEELLWRIRMNHNPAQTKEVIDELTGNQ</sequence>
<evidence type="ECO:0000259" key="1">
    <source>
        <dbReference type="Pfam" id="PF14323"/>
    </source>
</evidence>
<dbReference type="InterPro" id="IPR025832">
    <property type="entry name" value="GxGYxYP_C"/>
</dbReference>
<keyword evidence="5" id="KW-1185">Reference proteome</keyword>
<feature type="domain" description="GxGYxYP putative glycoside hydrolase C-terminal" evidence="1">
    <location>
        <begin position="327"/>
        <end position="543"/>
    </location>
</feature>
<dbReference type="InterPro" id="IPR048310">
    <property type="entry name" value="GxGYxYP_N_2nd"/>
</dbReference>
<name>A0A1W6LIZ8_9BACT</name>
<feature type="domain" description="GxGYxYP putative glycoside hydrolase third N-terminal" evidence="3">
    <location>
        <begin position="222"/>
        <end position="297"/>
    </location>
</feature>
<dbReference type="PANTHER" id="PTHR37321:SF1">
    <property type="entry name" value="EXPORTED PROTEIN"/>
    <property type="match status" value="1"/>
</dbReference>
<dbReference type="Proteomes" id="UP000193334">
    <property type="component" value="Chromosome"/>
</dbReference>
<reference evidence="5" key="1">
    <citation type="submission" date="2017-04" db="EMBL/GenBank/DDBJ databases">
        <title>Comparative genomics and description of representatives of a novel lineage of planctomycetes thriving in anoxic sediments.</title>
        <authorList>
            <person name="Spring S."/>
            <person name="Bunk B."/>
            <person name="Sproer C."/>
        </authorList>
    </citation>
    <scope>NUCLEOTIDE SEQUENCE [LARGE SCALE GENOMIC DNA]</scope>
    <source>
        <strain evidence="5">ST-PulAB-D4</strain>
    </source>
</reference>
<dbReference type="Pfam" id="PF20957">
    <property type="entry name" value="GxGYxYP_N_2nd"/>
    <property type="match status" value="1"/>
</dbReference>
<dbReference type="KEGG" id="pbp:STSP1_00133"/>
<evidence type="ECO:0000313" key="5">
    <source>
        <dbReference type="Proteomes" id="UP000193334"/>
    </source>
</evidence>
<dbReference type="InterPro" id="IPR038410">
    <property type="entry name" value="GxGYxYP_C_sf"/>
</dbReference>
<protein>
    <submittedName>
        <fullName evidence="4">Uncharacterized protein</fullName>
    </submittedName>
</protein>
<evidence type="ECO:0000259" key="2">
    <source>
        <dbReference type="Pfam" id="PF20957"/>
    </source>
</evidence>
<dbReference type="RefSeq" id="WP_085754497.1">
    <property type="nucleotide sequence ID" value="NZ_CP021023.1"/>
</dbReference>
<gene>
    <name evidence="4" type="ORF">STSP1_00133</name>
</gene>
<accession>A0A1W6LIZ8</accession>
<dbReference type="AlphaFoldDB" id="A0A1W6LIZ8"/>
<dbReference type="STRING" id="1941349.STSP1_00133"/>
<evidence type="ECO:0000259" key="3">
    <source>
        <dbReference type="Pfam" id="PF20958"/>
    </source>
</evidence>
<dbReference type="PANTHER" id="PTHR37321">
    <property type="entry name" value="EXPORTED PROTEIN-RELATED"/>
    <property type="match status" value="1"/>
</dbReference>
<feature type="domain" description="GxGYxYP putative glycoside hydrolase second N-terminal" evidence="2">
    <location>
        <begin position="140"/>
        <end position="215"/>
    </location>
</feature>
<evidence type="ECO:0000313" key="4">
    <source>
        <dbReference type="EMBL" id="ARN55768.1"/>
    </source>
</evidence>
<dbReference type="InterPro" id="IPR048309">
    <property type="entry name" value="GxGYxYP_N_3rd"/>
</dbReference>
<organism evidence="4 5">
    <name type="scientific">Sedimentisphaera salicampi</name>
    <dbReference type="NCBI Taxonomy" id="1941349"/>
    <lineage>
        <taxon>Bacteria</taxon>
        <taxon>Pseudomonadati</taxon>
        <taxon>Planctomycetota</taxon>
        <taxon>Phycisphaerae</taxon>
        <taxon>Sedimentisphaerales</taxon>
        <taxon>Sedimentisphaeraceae</taxon>
        <taxon>Sedimentisphaera</taxon>
    </lineage>
</organism>
<dbReference type="Gene3D" id="3.20.20.490">
    <property type="entry name" value="GxGYxYP glycoside hydrolase, C-terminal domain"/>
    <property type="match status" value="1"/>
</dbReference>